<evidence type="ECO:0000256" key="10">
    <source>
        <dbReference type="ARBA" id="ARBA00023306"/>
    </source>
</evidence>
<dbReference type="PANTHER" id="PTHR13108:SF9">
    <property type="entry name" value="CONDENSIN COMPLEX SUBUNIT 2"/>
    <property type="match status" value="1"/>
</dbReference>
<dbReference type="PANTHER" id="PTHR13108">
    <property type="entry name" value="CONDENSIN COMPLEX SUBUNIT 2"/>
    <property type="match status" value="1"/>
</dbReference>
<evidence type="ECO:0000256" key="4">
    <source>
        <dbReference type="ARBA" id="ARBA00016065"/>
    </source>
</evidence>
<evidence type="ECO:0000256" key="8">
    <source>
        <dbReference type="ARBA" id="ARBA00022776"/>
    </source>
</evidence>
<gene>
    <name evidence="13" type="ORF">TBIB3V08_LOCUS7659</name>
</gene>
<dbReference type="EMBL" id="OD567204">
    <property type="protein sequence ID" value="CAD7445304.1"/>
    <property type="molecule type" value="Genomic_DNA"/>
</dbReference>
<reference evidence="13" key="1">
    <citation type="submission" date="2020-11" db="EMBL/GenBank/DDBJ databases">
        <authorList>
            <person name="Tran Van P."/>
        </authorList>
    </citation>
    <scope>NUCLEOTIDE SEQUENCE</scope>
</reference>
<dbReference type="InterPro" id="IPR022816">
    <property type="entry name" value="Condensin_barren_su2"/>
</dbReference>
<accession>A0A7R9I2S7</accession>
<feature type="compositionally biased region" description="Acidic residues" evidence="12">
    <location>
        <begin position="543"/>
        <end position="558"/>
    </location>
</feature>
<feature type="region of interest" description="Disordered" evidence="12">
    <location>
        <begin position="163"/>
        <end position="222"/>
    </location>
</feature>
<dbReference type="GO" id="GO:0007076">
    <property type="term" value="P:mitotic chromosome condensation"/>
    <property type="evidence" value="ECO:0007669"/>
    <property type="project" value="InterPro"/>
</dbReference>
<evidence type="ECO:0000256" key="6">
    <source>
        <dbReference type="ARBA" id="ARBA00022490"/>
    </source>
</evidence>
<evidence type="ECO:0000256" key="2">
    <source>
        <dbReference type="ARBA" id="ARBA00004496"/>
    </source>
</evidence>
<keyword evidence="10 11" id="KW-0131">Cell cycle</keyword>
<evidence type="ECO:0000256" key="12">
    <source>
        <dbReference type="SAM" id="MobiDB-lite"/>
    </source>
</evidence>
<feature type="region of interest" description="Disordered" evidence="12">
    <location>
        <begin position="531"/>
        <end position="587"/>
    </location>
</feature>
<organism evidence="13">
    <name type="scientific">Timema bartmani</name>
    <dbReference type="NCBI Taxonomy" id="61472"/>
    <lineage>
        <taxon>Eukaryota</taxon>
        <taxon>Metazoa</taxon>
        <taxon>Ecdysozoa</taxon>
        <taxon>Arthropoda</taxon>
        <taxon>Hexapoda</taxon>
        <taxon>Insecta</taxon>
        <taxon>Pterygota</taxon>
        <taxon>Neoptera</taxon>
        <taxon>Polyneoptera</taxon>
        <taxon>Phasmatodea</taxon>
        <taxon>Timematodea</taxon>
        <taxon>Timematoidea</taxon>
        <taxon>Timematidae</taxon>
        <taxon>Timema</taxon>
    </lineage>
</organism>
<dbReference type="AlphaFoldDB" id="A0A7R9I2S7"/>
<comment type="similarity">
    <text evidence="3 11">Belongs to the CND2 (condensin subunit 2) family.</text>
</comment>
<comment type="subcellular location">
    <subcellularLocation>
        <location evidence="1">Chromosome</location>
    </subcellularLocation>
    <subcellularLocation>
        <location evidence="2">Cytoplasm</location>
    </subcellularLocation>
</comment>
<dbReference type="Pfam" id="PF05786">
    <property type="entry name" value="Cnd2"/>
    <property type="match status" value="2"/>
</dbReference>
<dbReference type="GO" id="GO:0000796">
    <property type="term" value="C:condensin complex"/>
    <property type="evidence" value="ECO:0007669"/>
    <property type="project" value="InterPro"/>
</dbReference>
<feature type="compositionally biased region" description="Polar residues" evidence="12">
    <location>
        <begin position="575"/>
        <end position="585"/>
    </location>
</feature>
<feature type="region of interest" description="Disordered" evidence="12">
    <location>
        <begin position="1"/>
        <end position="48"/>
    </location>
</feature>
<feature type="compositionally biased region" description="Basic residues" evidence="12">
    <location>
        <begin position="197"/>
        <end position="207"/>
    </location>
</feature>
<evidence type="ECO:0000256" key="7">
    <source>
        <dbReference type="ARBA" id="ARBA00022618"/>
    </source>
</evidence>
<evidence type="ECO:0000256" key="1">
    <source>
        <dbReference type="ARBA" id="ARBA00004286"/>
    </source>
</evidence>
<comment type="function">
    <text evidence="11">Regulatory subunit of the condensin complex, a complex required for conversion of interphase chromatin into mitotic-like condense chromosomes.</text>
</comment>
<evidence type="ECO:0000256" key="11">
    <source>
        <dbReference type="PIRNR" id="PIRNR017126"/>
    </source>
</evidence>
<evidence type="ECO:0000313" key="13">
    <source>
        <dbReference type="EMBL" id="CAD7445304.1"/>
    </source>
</evidence>
<dbReference type="GO" id="GO:0003682">
    <property type="term" value="F:chromatin binding"/>
    <property type="evidence" value="ECO:0007669"/>
    <property type="project" value="TreeGrafter"/>
</dbReference>
<keyword evidence="5" id="KW-0158">Chromosome</keyword>
<evidence type="ECO:0000256" key="9">
    <source>
        <dbReference type="ARBA" id="ARBA00023067"/>
    </source>
</evidence>
<keyword evidence="6" id="KW-0963">Cytoplasm</keyword>
<name>A0A7R9I2S7_9NEOP</name>
<dbReference type="GO" id="GO:0051301">
    <property type="term" value="P:cell division"/>
    <property type="evidence" value="ECO:0007669"/>
    <property type="project" value="UniProtKB-KW"/>
</dbReference>
<keyword evidence="8 11" id="KW-0498">Mitosis</keyword>
<evidence type="ECO:0000256" key="3">
    <source>
        <dbReference type="ARBA" id="ARBA00009471"/>
    </source>
</evidence>
<protein>
    <recommendedName>
        <fullName evidence="4 11">Condensin complex subunit 2</fullName>
    </recommendedName>
</protein>
<sequence>MNQRNVMRRSMGPISSPLLRKSMGSTSSPLRRKSMGVTPTNEVFLPENDDAAERLQRDASTSSRLDSLGTVADKSTPLVSALSGLTHDQMQEHYAKCMKLSSENKINIKNAFNLQLIDYMTQMVKKKEFDISNFQVAGCTLDASTKIYSYRVDGVHSVAMRMAGGLHQEEKKKKKGQKDEEENDENRPEGDESITIAKKKKPRRHRNVLAESSSLNAKEDSNPKLDPYFRRLMSALGETQEGDCQFLTSVKVGDDSCALQLFPEIPFWGEKQSVQAWQGNFSLPALPELVDLEICSSFSHFTFNNWSLEEDLALEARMKGNRPSGVEGVETPENPLPLEPDEEFAFDMAASPPPCGGADDYETDGEVDDTGIEIAVTCRAQDKSSLAIVDLHKHLSIAPQEYSYFRGSMLSLWAGPAHWKIRPLSKGKSSTSEVGAKEAAKKRRKKEIFVDFDALLHLEELNEKFSQIKGAKLSRKTVQMWSKERNTFPKDEHFISEVFYQLEIRKCVIVRRCDPEQSQIVDGQVDDYNYDNEHDRSSYCPNVDDDDGDGVAPLDDEGMTPFEEAPPPSQDIHMSDSQMPGTFTGDNLVEPPSKVARVFIPYALRPKKMDMKKLKAQIWSLLVHWNTRKEKVQLPTYDSTKVEGEIRFTEVFKELPSKLSATMIENLSFPLAYIALLHLANEKCLLIVGDENLEDLMVSQDL</sequence>
<evidence type="ECO:0000256" key="5">
    <source>
        <dbReference type="ARBA" id="ARBA00022454"/>
    </source>
</evidence>
<dbReference type="GO" id="GO:0005737">
    <property type="term" value="C:cytoplasm"/>
    <property type="evidence" value="ECO:0007669"/>
    <property type="project" value="UniProtKB-SubCell"/>
</dbReference>
<proteinExistence type="inferred from homology"/>
<keyword evidence="7 11" id="KW-0132">Cell division</keyword>
<keyword evidence="9 11" id="KW-0226">DNA condensation</keyword>
<dbReference type="PIRSF" id="PIRSF017126">
    <property type="entry name" value="Condensin_H"/>
    <property type="match status" value="1"/>
</dbReference>